<gene>
    <name evidence="2" type="ORF">AVDCRST_MAG27-680</name>
</gene>
<name>A0A6J4HHY5_9PROT</name>
<proteinExistence type="predicted"/>
<organism evidence="2">
    <name type="scientific">uncultured Craurococcus sp</name>
    <dbReference type="NCBI Taxonomy" id="1135998"/>
    <lineage>
        <taxon>Bacteria</taxon>
        <taxon>Pseudomonadati</taxon>
        <taxon>Pseudomonadota</taxon>
        <taxon>Alphaproteobacteria</taxon>
        <taxon>Acetobacterales</taxon>
        <taxon>Acetobacteraceae</taxon>
        <taxon>Craurococcus</taxon>
        <taxon>environmental samples</taxon>
    </lineage>
</organism>
<feature type="region of interest" description="Disordered" evidence="1">
    <location>
        <begin position="1"/>
        <end position="112"/>
    </location>
</feature>
<feature type="non-terminal residue" evidence="2">
    <location>
        <position position="1"/>
    </location>
</feature>
<feature type="compositionally biased region" description="Basic and acidic residues" evidence="1">
    <location>
        <begin position="13"/>
        <end position="31"/>
    </location>
</feature>
<feature type="non-terminal residue" evidence="2">
    <location>
        <position position="112"/>
    </location>
</feature>
<protein>
    <submittedName>
        <fullName evidence="2">Nitrogen regulatory protein P-II</fullName>
    </submittedName>
</protein>
<reference evidence="2" key="1">
    <citation type="submission" date="2020-02" db="EMBL/GenBank/DDBJ databases">
        <authorList>
            <person name="Meier V. D."/>
        </authorList>
    </citation>
    <scope>NUCLEOTIDE SEQUENCE</scope>
    <source>
        <strain evidence="2">AVDCRST_MAG27</strain>
    </source>
</reference>
<evidence type="ECO:0000256" key="1">
    <source>
        <dbReference type="SAM" id="MobiDB-lite"/>
    </source>
</evidence>
<evidence type="ECO:0000313" key="2">
    <source>
        <dbReference type="EMBL" id="CAA9224338.1"/>
    </source>
</evidence>
<feature type="compositionally biased region" description="Basic residues" evidence="1">
    <location>
        <begin position="102"/>
        <end position="112"/>
    </location>
</feature>
<sequence length="112" mass="12241">EEDRGHHQALQARRGEGRAARDRPAGPDRGRGQGLRAPEGPHGAVPGGGVRRRLPAQGEDRGDLHRRPGGPGRGGDLPGRAHRADRRRQDLHLRHPGGDPHPHRRTGRRRGL</sequence>
<feature type="compositionally biased region" description="Basic and acidic residues" evidence="1">
    <location>
        <begin position="87"/>
        <end position="101"/>
    </location>
</feature>
<dbReference type="AlphaFoldDB" id="A0A6J4HHY5"/>
<accession>A0A6J4HHY5</accession>
<dbReference type="EMBL" id="CADCTD010000018">
    <property type="protein sequence ID" value="CAA9224338.1"/>
    <property type="molecule type" value="Genomic_DNA"/>
</dbReference>